<dbReference type="InterPro" id="IPR008983">
    <property type="entry name" value="Tumour_necrosis_fac-like_dom"/>
</dbReference>
<comment type="caution">
    <text evidence="1">The sequence shown here is derived from an EMBL/GenBank/DDBJ whole genome shotgun (WGS) entry which is preliminary data.</text>
</comment>
<dbReference type="RefSeq" id="WP_374219467.1">
    <property type="nucleotide sequence ID" value="NZ_JAXOVW010000121.1"/>
</dbReference>
<reference evidence="2" key="1">
    <citation type="submission" date="2023-11" db="EMBL/GenBank/DDBJ databases">
        <title>Genome Sequence of Bacillus pseudomycoides stain BUPM19.</title>
        <authorList>
            <person name="Farhat A."/>
        </authorList>
    </citation>
    <scope>NUCLEOTIDE SEQUENCE [LARGE SCALE GENOMIC DNA]</scope>
    <source>
        <strain evidence="2">BUPM19</strain>
    </source>
</reference>
<dbReference type="Proteomes" id="UP001291930">
    <property type="component" value="Unassembled WGS sequence"/>
</dbReference>
<evidence type="ECO:0008006" key="3">
    <source>
        <dbReference type="Google" id="ProtNLM"/>
    </source>
</evidence>
<gene>
    <name evidence="1" type="ORF">U2I54_25015</name>
</gene>
<evidence type="ECO:0000313" key="2">
    <source>
        <dbReference type="Proteomes" id="UP001291930"/>
    </source>
</evidence>
<dbReference type="EMBL" id="JAXOVW010000121">
    <property type="protein sequence ID" value="MDZ5610201.1"/>
    <property type="molecule type" value="Genomic_DNA"/>
</dbReference>
<dbReference type="Gene3D" id="2.60.120.40">
    <property type="match status" value="1"/>
</dbReference>
<organism evidence="1 2">
    <name type="scientific">Bacillus bingmayongensis</name>
    <dbReference type="NCBI Taxonomy" id="1150157"/>
    <lineage>
        <taxon>Bacteria</taxon>
        <taxon>Bacillati</taxon>
        <taxon>Bacillota</taxon>
        <taxon>Bacilli</taxon>
        <taxon>Bacillales</taxon>
        <taxon>Bacillaceae</taxon>
        <taxon>Bacillus</taxon>
    </lineage>
</organism>
<proteinExistence type="predicted"/>
<name>A0ABU5K380_9BACI</name>
<sequence length="191" mass="20076">MNLNNRSNCNPHAISCPIPNTVSIPIQSIPSPPEPPEPPEPAVTTNNALIGHTAFVTVVNPDTPIPLDTNQLINGTTISHIPPSPMILLAPNHTYSVEYSVYGSAPAGSGLIVALRLNGTTVLPFSEATNDFNFILPTTSPVGASGGAIINTTGNTLNTLEVFNQAPTGTTTFRSIPPFFRAVSVRIIQLS</sequence>
<keyword evidence="2" id="KW-1185">Reference proteome</keyword>
<accession>A0ABU5K380</accession>
<evidence type="ECO:0000313" key="1">
    <source>
        <dbReference type="EMBL" id="MDZ5610201.1"/>
    </source>
</evidence>
<protein>
    <recommendedName>
        <fullName evidence="3">Exosporium leader peptide-containing protein</fullName>
    </recommendedName>
</protein>